<accession>A0AAW3U035</accession>
<sequence>MSDSAQGAIYLPLRAMGARLQQHIAFQRLRLQRAASRRIVVPICL</sequence>
<proteinExistence type="predicted"/>
<evidence type="ECO:0000313" key="2">
    <source>
        <dbReference type="Proteomes" id="UP000576603"/>
    </source>
</evidence>
<dbReference type="Proteomes" id="UP000576603">
    <property type="component" value="Unassembled WGS sequence"/>
</dbReference>
<dbReference type="AlphaFoldDB" id="A0AAW3U035"/>
<dbReference type="EMBL" id="JACHNL010000001">
    <property type="protein sequence ID" value="MBB4722357.1"/>
    <property type="molecule type" value="Genomic_DNA"/>
</dbReference>
<name>A0AAW3U035_XANEU</name>
<reference evidence="1 2" key="1">
    <citation type="submission" date="2020-08" db="EMBL/GenBank/DDBJ databases">
        <title>Studying the diversity of plant-associated saprophytic bacteria and their role in host health and plant-pathogen interactions.</title>
        <authorList>
            <person name="Potnis N."/>
        </authorList>
    </citation>
    <scope>NUCLEOTIDE SEQUENCE [LARGE SCALE GENOMIC DNA]</scope>
    <source>
        <strain evidence="1 2">CFBP 7922</strain>
    </source>
</reference>
<gene>
    <name evidence="1" type="ORF">FHY32_000655</name>
</gene>
<comment type="caution">
    <text evidence="1">The sequence shown here is derived from an EMBL/GenBank/DDBJ whole genome shotgun (WGS) entry which is preliminary data.</text>
</comment>
<evidence type="ECO:0000313" key="1">
    <source>
        <dbReference type="EMBL" id="MBB4722357.1"/>
    </source>
</evidence>
<protein>
    <submittedName>
        <fullName evidence="1">Uncharacterized protein</fullName>
    </submittedName>
</protein>
<organism evidence="1 2">
    <name type="scientific">Xanthomonas euvesicatoria</name>
    <dbReference type="NCBI Taxonomy" id="456327"/>
    <lineage>
        <taxon>Bacteria</taxon>
        <taxon>Pseudomonadati</taxon>
        <taxon>Pseudomonadota</taxon>
        <taxon>Gammaproteobacteria</taxon>
        <taxon>Lysobacterales</taxon>
        <taxon>Lysobacteraceae</taxon>
        <taxon>Xanthomonas</taxon>
    </lineage>
</organism>